<keyword evidence="6" id="KW-0029">Amino-acid transport</keyword>
<organism evidence="11 12">
    <name type="scientific">Fusicatenibacter faecihominis</name>
    <dbReference type="NCBI Taxonomy" id="2881276"/>
    <lineage>
        <taxon>Bacteria</taxon>
        <taxon>Bacillati</taxon>
        <taxon>Bacillota</taxon>
        <taxon>Clostridia</taxon>
        <taxon>Lachnospirales</taxon>
        <taxon>Lachnospiraceae</taxon>
        <taxon>Fusicatenibacter</taxon>
    </lineage>
</organism>
<dbReference type="InterPro" id="IPR010065">
    <property type="entry name" value="AA_ABC_transptr_permease_3TM"/>
</dbReference>
<reference evidence="11 12" key="1">
    <citation type="submission" date="2021-10" db="EMBL/GenBank/DDBJ databases">
        <title>Anaerobic single-cell dispensing facilitates the cultivation of human gut bacteria.</title>
        <authorList>
            <person name="Afrizal A."/>
        </authorList>
    </citation>
    <scope>NUCLEOTIDE SEQUENCE [LARGE SCALE GENOMIC DNA]</scope>
    <source>
        <strain evidence="11 12">CLA-AA-H277</strain>
    </source>
</reference>
<sequence>MEWLLGQIYSNFIEDHRWRYLTNGLKVTLEVTFFAVIIGIVLGLLIAVVRSTYVKTGKLKIANFLCGLYITVIRGTPVVVQLLIIYFVVFGSVKIDKVLVAIMAFGLNSGAYVAEIFRSGIMSIDNGQFEAGRSLGFSYWKTMLYIIMPQAFKNVLPALGNEFIVLLKETSVAGYIALEDLTKGGDIIRSRTFSAFFPLITVALIYLIMVTIFTKLVGILERRLRNSDH</sequence>
<proteinExistence type="inferred from homology"/>
<comment type="similarity">
    <text evidence="2">Belongs to the binding-protein-dependent transport system permease family. HisMQ subfamily.</text>
</comment>
<dbReference type="SUPFAM" id="SSF161098">
    <property type="entry name" value="MetI-like"/>
    <property type="match status" value="1"/>
</dbReference>
<dbReference type="GO" id="GO:0043190">
    <property type="term" value="C:ATP-binding cassette (ABC) transporter complex"/>
    <property type="evidence" value="ECO:0007669"/>
    <property type="project" value="InterPro"/>
</dbReference>
<accession>A0AAE3DT35</accession>
<dbReference type="PANTHER" id="PTHR30614">
    <property type="entry name" value="MEMBRANE COMPONENT OF AMINO ACID ABC TRANSPORTER"/>
    <property type="match status" value="1"/>
</dbReference>
<dbReference type="GO" id="GO:0022857">
    <property type="term" value="F:transmembrane transporter activity"/>
    <property type="evidence" value="ECO:0007669"/>
    <property type="project" value="InterPro"/>
</dbReference>
<dbReference type="NCBIfam" id="TIGR01726">
    <property type="entry name" value="HEQRo_perm_3TM"/>
    <property type="match status" value="1"/>
</dbReference>
<dbReference type="Pfam" id="PF00528">
    <property type="entry name" value="BPD_transp_1"/>
    <property type="match status" value="1"/>
</dbReference>
<name>A0AAE3DT35_9FIRM</name>
<keyword evidence="8 9" id="KW-0472">Membrane</keyword>
<dbReference type="PROSITE" id="PS50928">
    <property type="entry name" value="ABC_TM1"/>
    <property type="match status" value="1"/>
</dbReference>
<keyword evidence="7 9" id="KW-1133">Transmembrane helix</keyword>
<comment type="subcellular location">
    <subcellularLocation>
        <location evidence="1 9">Cell membrane</location>
        <topology evidence="1 9">Multi-pass membrane protein</topology>
    </subcellularLocation>
</comment>
<keyword evidence="5 9" id="KW-0812">Transmembrane</keyword>
<keyword evidence="12" id="KW-1185">Reference proteome</keyword>
<evidence type="ECO:0000256" key="9">
    <source>
        <dbReference type="RuleBase" id="RU363032"/>
    </source>
</evidence>
<dbReference type="Gene3D" id="1.10.3720.10">
    <property type="entry name" value="MetI-like"/>
    <property type="match status" value="1"/>
</dbReference>
<dbReference type="AlphaFoldDB" id="A0AAE3DT35"/>
<dbReference type="FunFam" id="1.10.3720.10:FF:000033">
    <property type="entry name" value="Polar amino acid ABC transporter permease"/>
    <property type="match status" value="1"/>
</dbReference>
<protein>
    <submittedName>
        <fullName evidence="11">Amino acid ABC transporter permease</fullName>
    </submittedName>
</protein>
<dbReference type="CDD" id="cd06261">
    <property type="entry name" value="TM_PBP2"/>
    <property type="match status" value="1"/>
</dbReference>
<dbReference type="PANTHER" id="PTHR30614:SF20">
    <property type="entry name" value="GLUTAMINE TRANSPORT SYSTEM PERMEASE PROTEIN GLNP"/>
    <property type="match status" value="1"/>
</dbReference>
<evidence type="ECO:0000256" key="5">
    <source>
        <dbReference type="ARBA" id="ARBA00022692"/>
    </source>
</evidence>
<evidence type="ECO:0000259" key="10">
    <source>
        <dbReference type="PROSITE" id="PS50928"/>
    </source>
</evidence>
<feature type="transmembrane region" description="Helical" evidence="9">
    <location>
        <begin position="31"/>
        <end position="49"/>
    </location>
</feature>
<gene>
    <name evidence="11" type="ORF">LKD71_09235</name>
</gene>
<dbReference type="InterPro" id="IPR043429">
    <property type="entry name" value="ArtM/GltK/GlnP/TcyL/YhdX-like"/>
</dbReference>
<keyword evidence="4" id="KW-1003">Cell membrane</keyword>
<dbReference type="Proteomes" id="UP001197875">
    <property type="component" value="Unassembled WGS sequence"/>
</dbReference>
<feature type="transmembrane region" description="Helical" evidence="9">
    <location>
        <begin position="95"/>
        <end position="114"/>
    </location>
</feature>
<evidence type="ECO:0000256" key="1">
    <source>
        <dbReference type="ARBA" id="ARBA00004651"/>
    </source>
</evidence>
<dbReference type="InterPro" id="IPR035906">
    <property type="entry name" value="MetI-like_sf"/>
</dbReference>
<keyword evidence="3 9" id="KW-0813">Transport</keyword>
<feature type="domain" description="ABC transmembrane type-1" evidence="10">
    <location>
        <begin position="25"/>
        <end position="217"/>
    </location>
</feature>
<evidence type="ECO:0000256" key="4">
    <source>
        <dbReference type="ARBA" id="ARBA00022475"/>
    </source>
</evidence>
<dbReference type="RefSeq" id="WP_227615183.1">
    <property type="nucleotide sequence ID" value="NZ_JAJEPR010000013.1"/>
</dbReference>
<feature type="transmembrane region" description="Helical" evidence="9">
    <location>
        <begin position="196"/>
        <end position="220"/>
    </location>
</feature>
<dbReference type="EMBL" id="JAJEPR010000013">
    <property type="protein sequence ID" value="MCC2189983.1"/>
    <property type="molecule type" value="Genomic_DNA"/>
</dbReference>
<evidence type="ECO:0000256" key="8">
    <source>
        <dbReference type="ARBA" id="ARBA00023136"/>
    </source>
</evidence>
<dbReference type="GO" id="GO:0006865">
    <property type="term" value="P:amino acid transport"/>
    <property type="evidence" value="ECO:0007669"/>
    <property type="project" value="UniProtKB-KW"/>
</dbReference>
<dbReference type="InterPro" id="IPR000515">
    <property type="entry name" value="MetI-like"/>
</dbReference>
<evidence type="ECO:0000256" key="3">
    <source>
        <dbReference type="ARBA" id="ARBA00022448"/>
    </source>
</evidence>
<comment type="caution">
    <text evidence="11">The sequence shown here is derived from an EMBL/GenBank/DDBJ whole genome shotgun (WGS) entry which is preliminary data.</text>
</comment>
<evidence type="ECO:0000313" key="11">
    <source>
        <dbReference type="EMBL" id="MCC2189983.1"/>
    </source>
</evidence>
<evidence type="ECO:0000313" key="12">
    <source>
        <dbReference type="Proteomes" id="UP001197875"/>
    </source>
</evidence>
<evidence type="ECO:0000256" key="6">
    <source>
        <dbReference type="ARBA" id="ARBA00022970"/>
    </source>
</evidence>
<evidence type="ECO:0000256" key="7">
    <source>
        <dbReference type="ARBA" id="ARBA00022989"/>
    </source>
</evidence>
<feature type="transmembrane region" description="Helical" evidence="9">
    <location>
        <begin position="61"/>
        <end position="89"/>
    </location>
</feature>
<evidence type="ECO:0000256" key="2">
    <source>
        <dbReference type="ARBA" id="ARBA00010072"/>
    </source>
</evidence>